<dbReference type="EMBL" id="QJSX01000030">
    <property type="protein sequence ID" value="PYE48372.1"/>
    <property type="molecule type" value="Genomic_DNA"/>
</dbReference>
<dbReference type="Pfam" id="PF11213">
    <property type="entry name" value="DUF3006"/>
    <property type="match status" value="1"/>
</dbReference>
<dbReference type="InterPro" id="IPR021377">
    <property type="entry name" value="DUF3006"/>
</dbReference>
<name>A0A318SBT3_9DEIO</name>
<evidence type="ECO:0000313" key="2">
    <source>
        <dbReference type="Proteomes" id="UP000248326"/>
    </source>
</evidence>
<evidence type="ECO:0000313" key="1">
    <source>
        <dbReference type="EMBL" id="PYE48372.1"/>
    </source>
</evidence>
<dbReference type="AlphaFoldDB" id="A0A318SBT3"/>
<comment type="caution">
    <text evidence="1">The sequence shown here is derived from an EMBL/GenBank/DDBJ whole genome shotgun (WGS) entry which is preliminary data.</text>
</comment>
<keyword evidence="2" id="KW-1185">Reference proteome</keyword>
<dbReference type="OrthoDB" id="74244at2"/>
<reference evidence="1 2" key="1">
    <citation type="submission" date="2018-06" db="EMBL/GenBank/DDBJ databases">
        <title>Genomic Encyclopedia of Type Strains, Phase IV (KMG-IV): sequencing the most valuable type-strain genomes for metagenomic binning, comparative biology and taxonomic classification.</title>
        <authorList>
            <person name="Goeker M."/>
        </authorList>
    </citation>
    <scope>NUCLEOTIDE SEQUENCE [LARGE SCALE GENOMIC DNA]</scope>
    <source>
        <strain evidence="1 2">DSM 18048</strain>
    </source>
</reference>
<organism evidence="1 2">
    <name type="scientific">Deinococcus yavapaiensis KR-236</name>
    <dbReference type="NCBI Taxonomy" id="694435"/>
    <lineage>
        <taxon>Bacteria</taxon>
        <taxon>Thermotogati</taxon>
        <taxon>Deinococcota</taxon>
        <taxon>Deinococci</taxon>
        <taxon>Deinococcales</taxon>
        <taxon>Deinococcaceae</taxon>
        <taxon>Deinococcus</taxon>
    </lineage>
</organism>
<dbReference type="Proteomes" id="UP000248326">
    <property type="component" value="Unassembled WGS sequence"/>
</dbReference>
<protein>
    <recommendedName>
        <fullName evidence="3">DUF3006 family protein</fullName>
    </recommendedName>
</protein>
<sequence>MPNFIVIDGFEADLARVEWEGRLLDLPRAWLPSQAQEGDYLRVHAHDGTVTFTLDVEASKRALSTNQAALNALNAADDGGDVQL</sequence>
<proteinExistence type="predicted"/>
<dbReference type="RefSeq" id="WP_110888942.1">
    <property type="nucleotide sequence ID" value="NZ_QJSX01000030.1"/>
</dbReference>
<gene>
    <name evidence="1" type="ORF">DES52_13015</name>
</gene>
<evidence type="ECO:0008006" key="3">
    <source>
        <dbReference type="Google" id="ProtNLM"/>
    </source>
</evidence>
<accession>A0A318SBT3</accession>